<dbReference type="InterPro" id="IPR036602">
    <property type="entry name" value="tRNA_yW-synthesising-like_sf"/>
</dbReference>
<evidence type="ECO:0000256" key="2">
    <source>
        <dbReference type="ARBA" id="ARBA00012750"/>
    </source>
</evidence>
<feature type="compositionally biased region" description="Basic and acidic residues" evidence="9">
    <location>
        <begin position="285"/>
        <end position="308"/>
    </location>
</feature>
<evidence type="ECO:0000259" key="10">
    <source>
        <dbReference type="Pfam" id="PF02676"/>
    </source>
</evidence>
<proteinExistence type="inferred from homology"/>
<evidence type="ECO:0000256" key="8">
    <source>
        <dbReference type="ARBA" id="ARBA00049202"/>
    </source>
</evidence>
<name>A0A1L9PTQ1_ASPVE</name>
<dbReference type="Proteomes" id="UP000184073">
    <property type="component" value="Unassembled WGS sequence"/>
</dbReference>
<dbReference type="EMBL" id="KV878132">
    <property type="protein sequence ID" value="OJJ04940.1"/>
    <property type="molecule type" value="Genomic_DNA"/>
</dbReference>
<keyword evidence="12" id="KW-1185">Reference proteome</keyword>
<dbReference type="VEuPathDB" id="FungiDB:ASPVEDRAFT_31360"/>
<dbReference type="GO" id="GO:0032259">
    <property type="term" value="P:methylation"/>
    <property type="evidence" value="ECO:0007669"/>
    <property type="project" value="UniProtKB-KW"/>
</dbReference>
<dbReference type="AlphaFoldDB" id="A0A1L9PTQ1"/>
<keyword evidence="4" id="KW-0808">Transferase</keyword>
<reference evidence="12" key="1">
    <citation type="journal article" date="2017" name="Genome Biol.">
        <title>Comparative genomics reveals high biological diversity and specific adaptations in the industrially and medically important fungal genus Aspergillus.</title>
        <authorList>
            <person name="de Vries R.P."/>
            <person name="Riley R."/>
            <person name="Wiebenga A."/>
            <person name="Aguilar-Osorio G."/>
            <person name="Amillis S."/>
            <person name="Uchima C.A."/>
            <person name="Anderluh G."/>
            <person name="Asadollahi M."/>
            <person name="Askin M."/>
            <person name="Barry K."/>
            <person name="Battaglia E."/>
            <person name="Bayram O."/>
            <person name="Benocci T."/>
            <person name="Braus-Stromeyer S.A."/>
            <person name="Caldana C."/>
            <person name="Canovas D."/>
            <person name="Cerqueira G.C."/>
            <person name="Chen F."/>
            <person name="Chen W."/>
            <person name="Choi C."/>
            <person name="Clum A."/>
            <person name="Dos Santos R.A."/>
            <person name="Damasio A.R."/>
            <person name="Diallinas G."/>
            <person name="Emri T."/>
            <person name="Fekete E."/>
            <person name="Flipphi M."/>
            <person name="Freyberg S."/>
            <person name="Gallo A."/>
            <person name="Gournas C."/>
            <person name="Habgood R."/>
            <person name="Hainaut M."/>
            <person name="Harispe M.L."/>
            <person name="Henrissat B."/>
            <person name="Hilden K.S."/>
            <person name="Hope R."/>
            <person name="Hossain A."/>
            <person name="Karabika E."/>
            <person name="Karaffa L."/>
            <person name="Karanyi Z."/>
            <person name="Krasevec N."/>
            <person name="Kuo A."/>
            <person name="Kusch H."/>
            <person name="LaButti K."/>
            <person name="Lagendijk E.L."/>
            <person name="Lapidus A."/>
            <person name="Levasseur A."/>
            <person name="Lindquist E."/>
            <person name="Lipzen A."/>
            <person name="Logrieco A.F."/>
            <person name="MacCabe A."/>
            <person name="Maekelae M.R."/>
            <person name="Malavazi I."/>
            <person name="Melin P."/>
            <person name="Meyer V."/>
            <person name="Mielnichuk N."/>
            <person name="Miskei M."/>
            <person name="Molnar A.P."/>
            <person name="Mule G."/>
            <person name="Ngan C.Y."/>
            <person name="Orejas M."/>
            <person name="Orosz E."/>
            <person name="Ouedraogo J.P."/>
            <person name="Overkamp K.M."/>
            <person name="Park H.-S."/>
            <person name="Perrone G."/>
            <person name="Piumi F."/>
            <person name="Punt P.J."/>
            <person name="Ram A.F."/>
            <person name="Ramon A."/>
            <person name="Rauscher S."/>
            <person name="Record E."/>
            <person name="Riano-Pachon D.M."/>
            <person name="Robert V."/>
            <person name="Roehrig J."/>
            <person name="Ruller R."/>
            <person name="Salamov A."/>
            <person name="Salih N.S."/>
            <person name="Samson R.A."/>
            <person name="Sandor E."/>
            <person name="Sanguinetti M."/>
            <person name="Schuetze T."/>
            <person name="Sepcic K."/>
            <person name="Shelest E."/>
            <person name="Sherlock G."/>
            <person name="Sophianopoulou V."/>
            <person name="Squina F.M."/>
            <person name="Sun H."/>
            <person name="Susca A."/>
            <person name="Todd R.B."/>
            <person name="Tsang A."/>
            <person name="Unkles S.E."/>
            <person name="van de Wiele N."/>
            <person name="van Rossen-Uffink D."/>
            <person name="Oliveira J.V."/>
            <person name="Vesth T.C."/>
            <person name="Visser J."/>
            <person name="Yu J.-H."/>
            <person name="Zhou M."/>
            <person name="Andersen M.R."/>
            <person name="Archer D.B."/>
            <person name="Baker S.E."/>
            <person name="Benoit I."/>
            <person name="Brakhage A.A."/>
            <person name="Braus G.H."/>
            <person name="Fischer R."/>
            <person name="Frisvad J.C."/>
            <person name="Goldman G.H."/>
            <person name="Houbraken J."/>
            <person name="Oakley B."/>
            <person name="Pocsi I."/>
            <person name="Scazzocchio C."/>
            <person name="Seiboth B."/>
            <person name="vanKuyk P.A."/>
            <person name="Wortman J."/>
            <person name="Dyer P.S."/>
            <person name="Grigoriev I.V."/>
        </authorList>
    </citation>
    <scope>NUCLEOTIDE SEQUENCE [LARGE SCALE GENOMIC DNA]</scope>
    <source>
        <strain evidence="12">CBS 583.65</strain>
    </source>
</reference>
<organism evidence="11 12">
    <name type="scientific">Aspergillus versicolor CBS 583.65</name>
    <dbReference type="NCBI Taxonomy" id="1036611"/>
    <lineage>
        <taxon>Eukaryota</taxon>
        <taxon>Fungi</taxon>
        <taxon>Dikarya</taxon>
        <taxon>Ascomycota</taxon>
        <taxon>Pezizomycotina</taxon>
        <taxon>Eurotiomycetes</taxon>
        <taxon>Eurotiomycetidae</taxon>
        <taxon>Eurotiales</taxon>
        <taxon>Aspergillaceae</taxon>
        <taxon>Aspergillus</taxon>
        <taxon>Aspergillus subgen. Nidulantes</taxon>
    </lineage>
</organism>
<dbReference type="OrthoDB" id="263283at2759"/>
<dbReference type="PANTHER" id="PTHR48418">
    <property type="entry name" value="TRNA WYBUTOSINE-SYNTHESIZING PROTEIN 3"/>
    <property type="match status" value="1"/>
</dbReference>
<evidence type="ECO:0000256" key="5">
    <source>
        <dbReference type="ARBA" id="ARBA00022691"/>
    </source>
</evidence>
<comment type="similarity">
    <text evidence="1">Belongs to the TYW3 family.</text>
</comment>
<protein>
    <recommendedName>
        <fullName evidence="2">tRNA(Phe) 7-[(3-amino-3-carboxypropyl)-4-demethylwyosine(37)-N(4)]-methyltransferase</fullName>
        <ecNumber evidence="2">2.1.1.282</ecNumber>
    </recommendedName>
    <alternativeName>
        <fullName evidence="7">tRNA(Phe) 7-((3-amino-3-carboxypropyl)-4-demethylwyosine(37)-N(4))-methyltransferase</fullName>
    </alternativeName>
</protein>
<keyword evidence="6" id="KW-0819">tRNA processing</keyword>
<dbReference type="STRING" id="1036611.A0A1L9PTQ1"/>
<evidence type="ECO:0000313" key="11">
    <source>
        <dbReference type="EMBL" id="OJJ04940.1"/>
    </source>
</evidence>
<dbReference type="InterPro" id="IPR003827">
    <property type="entry name" value="tRNA_yW-synthesising"/>
</dbReference>
<comment type="catalytic activity">
    <reaction evidence="8">
        <text>4-demethyl-7-[(3S)-3-amino-3-carboxypropyl]wyosine(37) in tRNA(Phe) + S-adenosyl-L-methionine = 7-[(3S)-3-amino-3-carboxypropyl]wyosine(37) in tRNA(Phe) + S-adenosyl-L-homocysteine + H(+)</text>
        <dbReference type="Rhea" id="RHEA:36635"/>
        <dbReference type="Rhea" id="RHEA-COMP:10378"/>
        <dbReference type="Rhea" id="RHEA-COMP:10379"/>
        <dbReference type="ChEBI" id="CHEBI:15378"/>
        <dbReference type="ChEBI" id="CHEBI:57856"/>
        <dbReference type="ChEBI" id="CHEBI:59789"/>
        <dbReference type="ChEBI" id="CHEBI:73543"/>
        <dbReference type="ChEBI" id="CHEBI:73550"/>
        <dbReference type="EC" id="2.1.1.282"/>
    </reaction>
</comment>
<evidence type="ECO:0000256" key="6">
    <source>
        <dbReference type="ARBA" id="ARBA00022694"/>
    </source>
</evidence>
<feature type="region of interest" description="Disordered" evidence="9">
    <location>
        <begin position="271"/>
        <end position="337"/>
    </location>
</feature>
<gene>
    <name evidence="11" type="ORF">ASPVEDRAFT_31360</name>
</gene>
<evidence type="ECO:0000313" key="12">
    <source>
        <dbReference type="Proteomes" id="UP000184073"/>
    </source>
</evidence>
<keyword evidence="3" id="KW-0489">Methyltransferase</keyword>
<dbReference type="PANTHER" id="PTHR48418:SF1">
    <property type="entry name" value="TRNA WYBUTOSINE-SYNTHESIZING PROTEIN 3"/>
    <property type="match status" value="1"/>
</dbReference>
<feature type="domain" description="tRNA wybutosine-synthesizing protein" evidence="10">
    <location>
        <begin position="19"/>
        <end position="265"/>
    </location>
</feature>
<dbReference type="Gene3D" id="3.30.1960.10">
    <property type="entry name" value="tRNA wybutosine-synthesizing-like"/>
    <property type="match status" value="1"/>
</dbReference>
<dbReference type="GO" id="GO:0008168">
    <property type="term" value="F:methyltransferase activity"/>
    <property type="evidence" value="ECO:0007669"/>
    <property type="project" value="UniProtKB-KW"/>
</dbReference>
<dbReference type="Pfam" id="PF02676">
    <property type="entry name" value="TYW3"/>
    <property type="match status" value="1"/>
</dbReference>
<evidence type="ECO:0000256" key="3">
    <source>
        <dbReference type="ARBA" id="ARBA00022603"/>
    </source>
</evidence>
<dbReference type="SUPFAM" id="SSF111278">
    <property type="entry name" value="SSo0622-like"/>
    <property type="match status" value="1"/>
</dbReference>
<evidence type="ECO:0000256" key="1">
    <source>
        <dbReference type="ARBA" id="ARBA00008569"/>
    </source>
</evidence>
<accession>A0A1L9PTQ1</accession>
<keyword evidence="5" id="KW-0949">S-adenosyl-L-methionine</keyword>
<sequence>MDEKKPTRDEIIPPVFISRKNKILADLSAPAEEYSDLSPKGSVDEGIHDLIQDINTLPGLVTTSSCAGRISVFLEGRRVPNPPEEISQASEQRKFVPSGGKGAGKWLYVSHEPLDMDNGSENKEKSLHETFGMTPGDGKPPGVEESQGHAPRLVRFHFEPLILHIMAATLYHAQPVLSAASSSGFRESGLQGLRCLEGDSGPSPIVAVRSAGLALESIIGYCEDGGDEPVIRSLVSEEYLRMLVNMSNERFSVNSERKERFRTAILHGFSIGSPNSTKSKGKTRPGWEDPETRKERKRAEGLMRKKVLEGQATHAMGQNTDHEDEVGIWHSLDTEAS</sequence>
<evidence type="ECO:0000256" key="7">
    <source>
        <dbReference type="ARBA" id="ARBA00030554"/>
    </source>
</evidence>
<dbReference type="GeneID" id="63725974"/>
<dbReference type="GO" id="GO:0008033">
    <property type="term" value="P:tRNA processing"/>
    <property type="evidence" value="ECO:0007669"/>
    <property type="project" value="UniProtKB-KW"/>
</dbReference>
<dbReference type="EC" id="2.1.1.282" evidence="2"/>
<dbReference type="RefSeq" id="XP_040670702.1">
    <property type="nucleotide sequence ID" value="XM_040810463.1"/>
</dbReference>
<evidence type="ECO:0000256" key="9">
    <source>
        <dbReference type="SAM" id="MobiDB-lite"/>
    </source>
</evidence>
<evidence type="ECO:0000256" key="4">
    <source>
        <dbReference type="ARBA" id="ARBA00022679"/>
    </source>
</evidence>